<dbReference type="EMBL" id="CP150951">
    <property type="protein sequence ID" value="WZC49964.1"/>
    <property type="molecule type" value="Genomic_DNA"/>
</dbReference>
<keyword evidence="3" id="KW-0813">Transport</keyword>
<feature type="transmembrane region" description="Helical" evidence="8">
    <location>
        <begin position="116"/>
        <end position="145"/>
    </location>
</feature>
<feature type="transmembrane region" description="Helical" evidence="8">
    <location>
        <begin position="74"/>
        <end position="95"/>
    </location>
</feature>
<dbReference type="RefSeq" id="WP_341368074.1">
    <property type="nucleotide sequence ID" value="NZ_CP150951.2"/>
</dbReference>
<organism evidence="9 10">
    <name type="scientific">Yoonia phaeophyticola</name>
    <dbReference type="NCBI Taxonomy" id="3137369"/>
    <lineage>
        <taxon>Bacteria</taxon>
        <taxon>Pseudomonadati</taxon>
        <taxon>Pseudomonadota</taxon>
        <taxon>Alphaproteobacteria</taxon>
        <taxon>Rhodobacterales</taxon>
        <taxon>Paracoccaceae</taxon>
        <taxon>Yoonia</taxon>
    </lineage>
</organism>
<feature type="transmembrane region" description="Helical" evidence="8">
    <location>
        <begin position="157"/>
        <end position="179"/>
    </location>
</feature>
<keyword evidence="7 8" id="KW-0472">Membrane</keyword>
<keyword evidence="4" id="KW-1003">Cell membrane</keyword>
<evidence type="ECO:0000256" key="8">
    <source>
        <dbReference type="SAM" id="Phobius"/>
    </source>
</evidence>
<keyword evidence="5 8" id="KW-0812">Transmembrane</keyword>
<feature type="transmembrane region" description="Helical" evidence="8">
    <location>
        <begin position="200"/>
        <end position="219"/>
    </location>
</feature>
<evidence type="ECO:0000313" key="10">
    <source>
        <dbReference type="Proteomes" id="UP001440612"/>
    </source>
</evidence>
<dbReference type="SUPFAM" id="SSF81345">
    <property type="entry name" value="ABC transporter involved in vitamin B12 uptake, BtuC"/>
    <property type="match status" value="1"/>
</dbReference>
<evidence type="ECO:0000256" key="7">
    <source>
        <dbReference type="ARBA" id="ARBA00023136"/>
    </source>
</evidence>
<feature type="transmembrane region" description="Helical" evidence="8">
    <location>
        <begin position="288"/>
        <end position="307"/>
    </location>
</feature>
<comment type="similarity">
    <text evidence="2">Belongs to the binding-protein-dependent transport system permease family. FecCD subfamily.</text>
</comment>
<dbReference type="InterPro" id="IPR000522">
    <property type="entry name" value="ABC_transptr_permease_BtuC"/>
</dbReference>
<dbReference type="Proteomes" id="UP001440612">
    <property type="component" value="Chromosome"/>
</dbReference>
<protein>
    <submittedName>
        <fullName evidence="9">FecCD family ABC transporter permease</fullName>
    </submittedName>
</protein>
<evidence type="ECO:0000313" key="9">
    <source>
        <dbReference type="EMBL" id="WZC49964.1"/>
    </source>
</evidence>
<dbReference type="PANTHER" id="PTHR30472">
    <property type="entry name" value="FERRIC ENTEROBACTIN TRANSPORT SYSTEM PERMEASE PROTEIN"/>
    <property type="match status" value="1"/>
</dbReference>
<keyword evidence="6 8" id="KW-1133">Transmembrane helix</keyword>
<name>A0ABZ2V666_9RHOB</name>
<proteinExistence type="inferred from homology"/>
<feature type="transmembrane region" description="Helical" evidence="8">
    <location>
        <begin position="313"/>
        <end position="335"/>
    </location>
</feature>
<dbReference type="CDD" id="cd06550">
    <property type="entry name" value="TM_ABC_iron-siderophores_like"/>
    <property type="match status" value="1"/>
</dbReference>
<evidence type="ECO:0000256" key="6">
    <source>
        <dbReference type="ARBA" id="ARBA00022989"/>
    </source>
</evidence>
<evidence type="ECO:0000256" key="1">
    <source>
        <dbReference type="ARBA" id="ARBA00004651"/>
    </source>
</evidence>
<evidence type="ECO:0000256" key="5">
    <source>
        <dbReference type="ARBA" id="ARBA00022692"/>
    </source>
</evidence>
<evidence type="ECO:0000256" key="2">
    <source>
        <dbReference type="ARBA" id="ARBA00007935"/>
    </source>
</evidence>
<feature type="transmembrane region" description="Helical" evidence="8">
    <location>
        <begin position="20"/>
        <end position="39"/>
    </location>
</feature>
<evidence type="ECO:0000256" key="3">
    <source>
        <dbReference type="ARBA" id="ARBA00022448"/>
    </source>
</evidence>
<accession>A0ABZ2V666</accession>
<dbReference type="InterPro" id="IPR037294">
    <property type="entry name" value="ABC_BtuC-like"/>
</dbReference>
<dbReference type="Gene3D" id="1.10.3470.10">
    <property type="entry name" value="ABC transporter involved in vitamin B12 uptake, BtuC"/>
    <property type="match status" value="1"/>
</dbReference>
<evidence type="ECO:0000256" key="4">
    <source>
        <dbReference type="ARBA" id="ARBA00022475"/>
    </source>
</evidence>
<gene>
    <name evidence="9" type="ORF">AABB29_04760</name>
</gene>
<dbReference type="Pfam" id="PF01032">
    <property type="entry name" value="FecCD"/>
    <property type="match status" value="1"/>
</dbReference>
<feature type="transmembrane region" description="Helical" evidence="8">
    <location>
        <begin position="246"/>
        <end position="276"/>
    </location>
</feature>
<comment type="subcellular location">
    <subcellularLocation>
        <location evidence="1">Cell membrane</location>
        <topology evidence="1">Multi-pass membrane protein</topology>
    </subcellularLocation>
</comment>
<sequence length="342" mass="35314">MTTIAIKLGPLSARPPRRLVLINISLVLAILLIAFQKLVGGSYPVSISDVFAAVQGQADPITSMIILDHRAPRVLVAIGVGLAFGLAGEMIQTVLRNPLASPDIIGFSAGASTGAIAAVILTGSAGVVFLGAMFGGIVVATAVMALSWNKSIAPGQLVLIGIGVSMTVSVFNDLLMTSFDITRAAEIAKWLVGSLEARDWNDVTLVWIGLLILGPLAFWRQFHLARLALGEDTATVLGISVNITRIISLILALGLVAVAVGTAGPLPFVAFVAGPIAHGLNKAPRPSLLTAGLIGALVTLIADAIAGSLPGGLVLPAGIFTSLFGAPVLIWILILESRKRRI</sequence>
<dbReference type="PANTHER" id="PTHR30472:SF24">
    <property type="entry name" value="FERRIC ENTEROBACTIN TRANSPORT SYSTEM PERMEASE PROTEIN FEPG"/>
    <property type="match status" value="1"/>
</dbReference>
<reference evidence="10" key="1">
    <citation type="submission" date="2024-04" db="EMBL/GenBank/DDBJ databases">
        <title>Phylogenomic analyses of a clade within the roseobacter group suggest taxonomic reassignments of species of the genera Aestuariivita, Citreicella, Loktanella, Nautella, Pelagibaca, Ruegeria, Thalassobius, Thiobacimonas and Tropicibacter, and the proposal o.</title>
        <authorList>
            <person name="Jeon C.O."/>
        </authorList>
    </citation>
    <scope>NUCLEOTIDE SEQUENCE [LARGE SCALE GENOMIC DNA]</scope>
    <source>
        <strain evidence="10">BS5-3</strain>
    </source>
</reference>
<keyword evidence="10" id="KW-1185">Reference proteome</keyword>